<dbReference type="Proteomes" id="UP001519460">
    <property type="component" value="Unassembled WGS sequence"/>
</dbReference>
<reference evidence="1 2" key="1">
    <citation type="journal article" date="2023" name="Sci. Data">
        <title>Genome assembly of the Korean intertidal mud-creeper Batillaria attramentaria.</title>
        <authorList>
            <person name="Patra A.K."/>
            <person name="Ho P.T."/>
            <person name="Jun S."/>
            <person name="Lee S.J."/>
            <person name="Kim Y."/>
            <person name="Won Y.J."/>
        </authorList>
    </citation>
    <scope>NUCLEOTIDE SEQUENCE [LARGE SCALE GENOMIC DNA]</scope>
    <source>
        <strain evidence="1">Wonlab-2016</strain>
    </source>
</reference>
<proteinExistence type="predicted"/>
<protein>
    <submittedName>
        <fullName evidence="1">Uncharacterized protein</fullName>
    </submittedName>
</protein>
<name>A0ABD0M6B5_9CAEN</name>
<gene>
    <name evidence="1" type="ORF">BaRGS_00001185</name>
</gene>
<organism evidence="1 2">
    <name type="scientific">Batillaria attramentaria</name>
    <dbReference type="NCBI Taxonomy" id="370345"/>
    <lineage>
        <taxon>Eukaryota</taxon>
        <taxon>Metazoa</taxon>
        <taxon>Spiralia</taxon>
        <taxon>Lophotrochozoa</taxon>
        <taxon>Mollusca</taxon>
        <taxon>Gastropoda</taxon>
        <taxon>Caenogastropoda</taxon>
        <taxon>Sorbeoconcha</taxon>
        <taxon>Cerithioidea</taxon>
        <taxon>Batillariidae</taxon>
        <taxon>Batillaria</taxon>
    </lineage>
</organism>
<sequence length="92" mass="9939">MDSLSRPASVSTAYWETFIPVLLTSLSSINKAKELTQILHCGPNTNSLKGKAVCVFSRETAGTVASNIEEEFCSKKIFAGNSQHVCVSFDVP</sequence>
<dbReference type="EMBL" id="JACVVK020000004">
    <property type="protein sequence ID" value="KAK7507250.1"/>
    <property type="molecule type" value="Genomic_DNA"/>
</dbReference>
<accession>A0ABD0M6B5</accession>
<keyword evidence="2" id="KW-1185">Reference proteome</keyword>
<comment type="caution">
    <text evidence="1">The sequence shown here is derived from an EMBL/GenBank/DDBJ whole genome shotgun (WGS) entry which is preliminary data.</text>
</comment>
<evidence type="ECO:0000313" key="1">
    <source>
        <dbReference type="EMBL" id="KAK7507250.1"/>
    </source>
</evidence>
<evidence type="ECO:0000313" key="2">
    <source>
        <dbReference type="Proteomes" id="UP001519460"/>
    </source>
</evidence>
<dbReference type="AlphaFoldDB" id="A0ABD0M6B5"/>